<organism evidence="1 2">
    <name type="scientific">Leptospira stimsonii</name>
    <dbReference type="NCBI Taxonomy" id="2202203"/>
    <lineage>
        <taxon>Bacteria</taxon>
        <taxon>Pseudomonadati</taxon>
        <taxon>Spirochaetota</taxon>
        <taxon>Spirochaetia</taxon>
        <taxon>Leptospirales</taxon>
        <taxon>Leptospiraceae</taxon>
        <taxon>Leptospira</taxon>
    </lineage>
</organism>
<dbReference type="EMBL" id="QHCT01000015">
    <property type="protein sequence ID" value="RHX83970.1"/>
    <property type="molecule type" value="Genomic_DNA"/>
</dbReference>
<gene>
    <name evidence="1" type="ORF">DLM75_23440</name>
</gene>
<accession>A0A396YSV6</accession>
<name>A0A396YSV6_9LEPT</name>
<reference evidence="2" key="1">
    <citation type="submission" date="2018-05" db="EMBL/GenBank/DDBJ databases">
        <title>Leptospira yasudae sp. nov. and Leptospira stimsonii sp. nov., two pathogenic species of the genus Leptospira isolated from environmental sources.</title>
        <authorList>
            <person name="Casanovas-Massana A."/>
            <person name="Hamond C."/>
            <person name="Santos L.A."/>
            <person name="Hacker K.P."/>
            <person name="Balassiano I."/>
            <person name="Medeiros M.A."/>
            <person name="Reis M.G."/>
            <person name="Ko A.I."/>
            <person name="Wunder E.A."/>
        </authorList>
    </citation>
    <scope>NUCLEOTIDE SEQUENCE [LARGE SCALE GENOMIC DNA]</scope>
    <source>
        <strain evidence="2">Yale</strain>
    </source>
</reference>
<comment type="caution">
    <text evidence="1">The sequence shown here is derived from an EMBL/GenBank/DDBJ whole genome shotgun (WGS) entry which is preliminary data.</text>
</comment>
<evidence type="ECO:0000313" key="1">
    <source>
        <dbReference type="EMBL" id="RHX83970.1"/>
    </source>
</evidence>
<evidence type="ECO:0000313" key="2">
    <source>
        <dbReference type="Proteomes" id="UP000265798"/>
    </source>
</evidence>
<sequence>MVFSIREKAFLQGEFFFANFVGVPRMNSNLNCGNSLPKPLEISNPRTMRKKNPKRYRKINDPDLRWKRKNLRNKQGRILLYQGIQR</sequence>
<dbReference type="Proteomes" id="UP000265798">
    <property type="component" value="Unassembled WGS sequence"/>
</dbReference>
<protein>
    <submittedName>
        <fullName evidence="1">Uncharacterized protein</fullName>
    </submittedName>
</protein>
<dbReference type="AlphaFoldDB" id="A0A396YSV6"/>
<proteinExistence type="predicted"/>